<dbReference type="RefSeq" id="WP_261518996.1">
    <property type="nucleotide sequence ID" value="NZ_JAODNW010000002.1"/>
</dbReference>
<dbReference type="SUPFAM" id="SSF46785">
    <property type="entry name" value="Winged helix' DNA-binding domain"/>
    <property type="match status" value="1"/>
</dbReference>
<keyword evidence="5" id="KW-0804">Transcription</keyword>
<comment type="similarity">
    <text evidence="1">In the C-terminal section; belongs to the class-I pyridoxal-phosphate-dependent aminotransferase family.</text>
</comment>
<dbReference type="InterPro" id="IPR015421">
    <property type="entry name" value="PyrdxlP-dep_Trfase_major"/>
</dbReference>
<dbReference type="InterPro" id="IPR036388">
    <property type="entry name" value="WH-like_DNA-bd_sf"/>
</dbReference>
<accession>A0ABV6D2G2</accession>
<feature type="domain" description="HTH gntR-type" evidence="6">
    <location>
        <begin position="17"/>
        <end position="85"/>
    </location>
</feature>
<dbReference type="GO" id="GO:0008483">
    <property type="term" value="F:transaminase activity"/>
    <property type="evidence" value="ECO:0007669"/>
    <property type="project" value="UniProtKB-KW"/>
</dbReference>
<dbReference type="SMART" id="SM00345">
    <property type="entry name" value="HTH_GNTR"/>
    <property type="match status" value="1"/>
</dbReference>
<gene>
    <name evidence="7" type="ORF">ACFFJ2_00240</name>
</gene>
<keyword evidence="2" id="KW-0663">Pyridoxal phosphate</keyword>
<evidence type="ECO:0000313" key="8">
    <source>
        <dbReference type="Proteomes" id="UP001589755"/>
    </source>
</evidence>
<evidence type="ECO:0000256" key="5">
    <source>
        <dbReference type="ARBA" id="ARBA00023163"/>
    </source>
</evidence>
<keyword evidence="3" id="KW-0805">Transcription regulation</keyword>
<dbReference type="InterPro" id="IPR051446">
    <property type="entry name" value="HTH_trans_reg/aminotransferase"/>
</dbReference>
<dbReference type="SUPFAM" id="SSF53383">
    <property type="entry name" value="PLP-dependent transferases"/>
    <property type="match status" value="1"/>
</dbReference>
<dbReference type="Pfam" id="PF00392">
    <property type="entry name" value="GntR"/>
    <property type="match status" value="1"/>
</dbReference>
<keyword evidence="8" id="KW-1185">Reference proteome</keyword>
<keyword evidence="4" id="KW-0238">DNA-binding</keyword>
<dbReference type="CDD" id="cd07377">
    <property type="entry name" value="WHTH_GntR"/>
    <property type="match status" value="1"/>
</dbReference>
<protein>
    <submittedName>
        <fullName evidence="7">PLP-dependent aminotransferase family protein</fullName>
    </submittedName>
</protein>
<dbReference type="PROSITE" id="PS50949">
    <property type="entry name" value="HTH_GNTR"/>
    <property type="match status" value="1"/>
</dbReference>
<organism evidence="7 8">
    <name type="scientific">Chelativorans intermedius</name>
    <dbReference type="NCBI Taxonomy" id="515947"/>
    <lineage>
        <taxon>Bacteria</taxon>
        <taxon>Pseudomonadati</taxon>
        <taxon>Pseudomonadota</taxon>
        <taxon>Alphaproteobacteria</taxon>
        <taxon>Hyphomicrobiales</taxon>
        <taxon>Phyllobacteriaceae</taxon>
        <taxon>Chelativorans</taxon>
    </lineage>
</organism>
<dbReference type="Gene3D" id="1.10.10.10">
    <property type="entry name" value="Winged helix-like DNA-binding domain superfamily/Winged helix DNA-binding domain"/>
    <property type="match status" value="1"/>
</dbReference>
<dbReference type="InterPro" id="IPR036390">
    <property type="entry name" value="WH_DNA-bd_sf"/>
</dbReference>
<sequence length="482" mass="53156">MEPILDIAIKLPAKGSRELLRSLHRQLRAAIIDGRLQPGLRLPPTRALARGLGISRNTVIAAYDMLLSEGYVEGRKGSGTYVADVRPRLERPRTPLRADPVADKRLAPTWRGWRPMAETCSGETYRYDFVAGMPDTEFPFEIWQRLSTRAVRKVARSPVHEHDPAGEPPLREAIASHVSFVRAVACRPEDIVVTAGTRQAIDLIARILVTPGQTEVAVEDPGYGPTRRSFVGAGAKVLSIPVDEEGLVVDRLPPSARVICVTPSHQFPLGVAMSARRRAALLDFAESFGAVIVEDDYDSEFRHDRMPLDALQTLDRAGSVLYVGTFSKSMFPALRMGFVVVPEWARYALTLAKQMNDWHNPLISQLALADFIAEGHLARHVRKMRRIYSARHEALRAALDTHMGDRLRPFRAHAGVHLAAELTVPCDERALVAKAAASGIRIEDIARYASRDIAQKGLVFGFGMIEAADIEPAIKELASLAT</sequence>
<dbReference type="EMBL" id="JBHLXD010000001">
    <property type="protein sequence ID" value="MFC0206824.1"/>
    <property type="molecule type" value="Genomic_DNA"/>
</dbReference>
<dbReference type="PRINTS" id="PR00035">
    <property type="entry name" value="HTHGNTR"/>
</dbReference>
<dbReference type="PANTHER" id="PTHR46577">
    <property type="entry name" value="HTH-TYPE TRANSCRIPTIONAL REGULATORY PROTEIN GABR"/>
    <property type="match status" value="1"/>
</dbReference>
<evidence type="ECO:0000313" key="7">
    <source>
        <dbReference type="EMBL" id="MFC0206824.1"/>
    </source>
</evidence>
<dbReference type="InterPro" id="IPR000524">
    <property type="entry name" value="Tscrpt_reg_HTH_GntR"/>
</dbReference>
<dbReference type="PANTHER" id="PTHR46577:SF1">
    <property type="entry name" value="HTH-TYPE TRANSCRIPTIONAL REGULATORY PROTEIN GABR"/>
    <property type="match status" value="1"/>
</dbReference>
<keyword evidence="7" id="KW-0032">Aminotransferase</keyword>
<dbReference type="Gene3D" id="3.40.640.10">
    <property type="entry name" value="Type I PLP-dependent aspartate aminotransferase-like (Major domain)"/>
    <property type="match status" value="1"/>
</dbReference>
<evidence type="ECO:0000256" key="1">
    <source>
        <dbReference type="ARBA" id="ARBA00005384"/>
    </source>
</evidence>
<comment type="caution">
    <text evidence="7">The sequence shown here is derived from an EMBL/GenBank/DDBJ whole genome shotgun (WGS) entry which is preliminary data.</text>
</comment>
<evidence type="ECO:0000256" key="3">
    <source>
        <dbReference type="ARBA" id="ARBA00023015"/>
    </source>
</evidence>
<dbReference type="CDD" id="cd00609">
    <property type="entry name" value="AAT_like"/>
    <property type="match status" value="1"/>
</dbReference>
<dbReference type="InterPro" id="IPR015424">
    <property type="entry name" value="PyrdxlP-dep_Trfase"/>
</dbReference>
<evidence type="ECO:0000259" key="6">
    <source>
        <dbReference type="PROSITE" id="PS50949"/>
    </source>
</evidence>
<dbReference type="Pfam" id="PF00155">
    <property type="entry name" value="Aminotran_1_2"/>
    <property type="match status" value="1"/>
</dbReference>
<keyword evidence="7" id="KW-0808">Transferase</keyword>
<dbReference type="InterPro" id="IPR004839">
    <property type="entry name" value="Aminotransferase_I/II_large"/>
</dbReference>
<evidence type="ECO:0000256" key="2">
    <source>
        <dbReference type="ARBA" id="ARBA00022898"/>
    </source>
</evidence>
<dbReference type="Proteomes" id="UP001589755">
    <property type="component" value="Unassembled WGS sequence"/>
</dbReference>
<name>A0ABV6D2G2_9HYPH</name>
<proteinExistence type="inferred from homology"/>
<reference evidence="7 8" key="1">
    <citation type="submission" date="2024-09" db="EMBL/GenBank/DDBJ databases">
        <authorList>
            <person name="Sun Q."/>
            <person name="Mori K."/>
        </authorList>
    </citation>
    <scope>NUCLEOTIDE SEQUENCE [LARGE SCALE GENOMIC DNA]</scope>
    <source>
        <strain evidence="7 8">CCM 8543</strain>
    </source>
</reference>
<evidence type="ECO:0000256" key="4">
    <source>
        <dbReference type="ARBA" id="ARBA00023125"/>
    </source>
</evidence>